<name>A0AAD8WJ07_LOLMU</name>
<evidence type="ECO:0000256" key="2">
    <source>
        <dbReference type="ARBA" id="ARBA00022729"/>
    </source>
</evidence>
<dbReference type="GO" id="GO:0005886">
    <property type="term" value="C:plasma membrane"/>
    <property type="evidence" value="ECO:0007669"/>
    <property type="project" value="TreeGrafter"/>
</dbReference>
<dbReference type="InterPro" id="IPR006918">
    <property type="entry name" value="COBRA_pln"/>
</dbReference>
<dbReference type="GO" id="GO:0010215">
    <property type="term" value="P:cellulose microfibril organization"/>
    <property type="evidence" value="ECO:0007669"/>
    <property type="project" value="InterPro"/>
</dbReference>
<evidence type="ECO:0000256" key="4">
    <source>
        <dbReference type="SAM" id="MobiDB-lite"/>
    </source>
</evidence>
<accession>A0AAD8WJ07</accession>
<keyword evidence="6" id="KW-1185">Reference proteome</keyword>
<gene>
    <name evidence="5" type="ORF">QYE76_052546</name>
</gene>
<proteinExistence type="inferred from homology"/>
<dbReference type="PANTHER" id="PTHR31673:SF30">
    <property type="entry name" value="COBRA-LIKE PROTEIN 6"/>
    <property type="match status" value="1"/>
</dbReference>
<organism evidence="5 6">
    <name type="scientific">Lolium multiflorum</name>
    <name type="common">Italian ryegrass</name>
    <name type="synonym">Lolium perenne subsp. multiflorum</name>
    <dbReference type="NCBI Taxonomy" id="4521"/>
    <lineage>
        <taxon>Eukaryota</taxon>
        <taxon>Viridiplantae</taxon>
        <taxon>Streptophyta</taxon>
        <taxon>Embryophyta</taxon>
        <taxon>Tracheophyta</taxon>
        <taxon>Spermatophyta</taxon>
        <taxon>Magnoliopsida</taxon>
        <taxon>Liliopsida</taxon>
        <taxon>Poales</taxon>
        <taxon>Poaceae</taxon>
        <taxon>BOP clade</taxon>
        <taxon>Pooideae</taxon>
        <taxon>Poodae</taxon>
        <taxon>Poeae</taxon>
        <taxon>Poeae Chloroplast Group 2 (Poeae type)</taxon>
        <taxon>Loliodinae</taxon>
        <taxon>Loliinae</taxon>
        <taxon>Lolium</taxon>
    </lineage>
</organism>
<feature type="region of interest" description="Disordered" evidence="4">
    <location>
        <begin position="260"/>
        <end position="299"/>
    </location>
</feature>
<dbReference type="GO" id="GO:0052324">
    <property type="term" value="P:plant-type cell wall cellulose biosynthetic process"/>
    <property type="evidence" value="ECO:0007669"/>
    <property type="project" value="TreeGrafter"/>
</dbReference>
<keyword evidence="2" id="KW-0732">Signal</keyword>
<comment type="caution">
    <text evidence="5">The sequence shown here is derived from an EMBL/GenBank/DDBJ whole genome shotgun (WGS) entry which is preliminary data.</text>
</comment>
<evidence type="ECO:0000256" key="3">
    <source>
        <dbReference type="ARBA" id="ARBA00023180"/>
    </source>
</evidence>
<evidence type="ECO:0000313" key="5">
    <source>
        <dbReference type="EMBL" id="KAK1664387.1"/>
    </source>
</evidence>
<sequence>MDLATSVMQPSSTAARSSRPSKPTVASSAAPYHAAHVRVDALAAASLARRRSDPVIHGHMVGARFNHHHKSVTMTSPMPLPGASTTLPRVSPCSVVASLEDPSADGAVVARGVPEGPCGLPSRTPEEGWKTVEERRGVHTRGPPTSAGSLSFKRWAHVSVSFQNYKLYRHLQNAVELVWGGDEVILDVTGTDVTEQGNCTRFGGTHNWEKWTVMVDLGPETPYNRQVGKGCRLVFTHAKQEHRNINALMCDGIFAPSNNSSPDADQFHHRGSGVHMQQRNNGAPNADHGQQAAAHPGTV</sequence>
<keyword evidence="3" id="KW-0325">Glycoprotein</keyword>
<dbReference type="PANTHER" id="PTHR31673">
    <property type="entry name" value="PROTEIN COBRA"/>
    <property type="match status" value="1"/>
</dbReference>
<protein>
    <submittedName>
        <fullName evidence="5">Uncharacterized protein</fullName>
    </submittedName>
</protein>
<dbReference type="Pfam" id="PF04833">
    <property type="entry name" value="COBRA"/>
    <property type="match status" value="1"/>
</dbReference>
<feature type="compositionally biased region" description="Low complexity" evidence="4">
    <location>
        <begin position="10"/>
        <end position="21"/>
    </location>
</feature>
<dbReference type="EMBL" id="JAUUTY010000003">
    <property type="protein sequence ID" value="KAK1664387.1"/>
    <property type="molecule type" value="Genomic_DNA"/>
</dbReference>
<feature type="region of interest" description="Disordered" evidence="4">
    <location>
        <begin position="1"/>
        <end position="31"/>
    </location>
</feature>
<evidence type="ECO:0000313" key="6">
    <source>
        <dbReference type="Proteomes" id="UP001231189"/>
    </source>
</evidence>
<reference evidence="5" key="1">
    <citation type="submission" date="2023-07" db="EMBL/GenBank/DDBJ databases">
        <title>A chromosome-level genome assembly of Lolium multiflorum.</title>
        <authorList>
            <person name="Chen Y."/>
            <person name="Copetti D."/>
            <person name="Kolliker R."/>
            <person name="Studer B."/>
        </authorList>
    </citation>
    <scope>NUCLEOTIDE SEQUENCE</scope>
    <source>
        <strain evidence="5">02402/16</strain>
        <tissue evidence="5">Leaf</tissue>
    </source>
</reference>
<comment type="similarity">
    <text evidence="1">Belongs to the COBRA family.</text>
</comment>
<evidence type="ECO:0000256" key="1">
    <source>
        <dbReference type="ARBA" id="ARBA00005507"/>
    </source>
</evidence>
<dbReference type="Proteomes" id="UP001231189">
    <property type="component" value="Unassembled WGS sequence"/>
</dbReference>
<dbReference type="AlphaFoldDB" id="A0AAD8WJ07"/>